<dbReference type="EMBL" id="FOLQ01000002">
    <property type="protein sequence ID" value="SFC68498.1"/>
    <property type="molecule type" value="Genomic_DNA"/>
</dbReference>
<dbReference type="Gene3D" id="3.40.50.720">
    <property type="entry name" value="NAD(P)-binding Rossmann-like Domain"/>
    <property type="match status" value="1"/>
</dbReference>
<dbReference type="STRING" id="662367.SAMN05216167_102147"/>
<dbReference type="InterPro" id="IPR000683">
    <property type="entry name" value="Gfo/Idh/MocA-like_OxRdtase_N"/>
</dbReference>
<evidence type="ECO:0000259" key="1">
    <source>
        <dbReference type="Pfam" id="PF01408"/>
    </source>
</evidence>
<name>A0A1I1LBX1_9BACT</name>
<dbReference type="Pfam" id="PF19051">
    <property type="entry name" value="GFO_IDH_MocA_C2"/>
    <property type="match status" value="2"/>
</dbReference>
<dbReference type="SUPFAM" id="SSF55347">
    <property type="entry name" value="Glyceraldehyde-3-phosphate dehydrogenase-like, C-terminal domain"/>
    <property type="match status" value="1"/>
</dbReference>
<dbReference type="Proteomes" id="UP000198598">
    <property type="component" value="Unassembled WGS sequence"/>
</dbReference>
<dbReference type="OrthoDB" id="9763611at2"/>
<evidence type="ECO:0000259" key="2">
    <source>
        <dbReference type="Pfam" id="PF19051"/>
    </source>
</evidence>
<proteinExistence type="predicted"/>
<feature type="domain" description="Gfo/Idh/MocA-like oxidoreductase bacterial type C-terminal" evidence="2">
    <location>
        <begin position="211"/>
        <end position="289"/>
    </location>
</feature>
<dbReference type="InterPro" id="IPR043906">
    <property type="entry name" value="Gfo/Idh/MocA_OxRdtase_bact_C"/>
</dbReference>
<dbReference type="Pfam" id="PF01408">
    <property type="entry name" value="GFO_IDH_MocA"/>
    <property type="match status" value="1"/>
</dbReference>
<gene>
    <name evidence="3" type="ORF">SAMN05216167_102147</name>
</gene>
<protein>
    <submittedName>
        <fullName evidence="3">Predicted dehydrogenase</fullName>
    </submittedName>
</protein>
<dbReference type="RefSeq" id="WP_093823935.1">
    <property type="nucleotide sequence ID" value="NZ_FOLQ01000002.1"/>
</dbReference>
<feature type="domain" description="Gfo/Idh/MocA-like oxidoreductase bacterial type C-terminal" evidence="2">
    <location>
        <begin position="368"/>
        <end position="438"/>
    </location>
</feature>
<dbReference type="InterPro" id="IPR036291">
    <property type="entry name" value="NAD(P)-bd_dom_sf"/>
</dbReference>
<dbReference type="PANTHER" id="PTHR43818:SF5">
    <property type="entry name" value="OXIDOREDUCTASE FAMILY PROTEIN"/>
    <property type="match status" value="1"/>
</dbReference>
<accession>A0A1I1LBX1</accession>
<feature type="domain" description="Gfo/Idh/MocA-like oxidoreductase N-terminal" evidence="1">
    <location>
        <begin position="43"/>
        <end position="172"/>
    </location>
</feature>
<dbReference type="GO" id="GO:0000166">
    <property type="term" value="F:nucleotide binding"/>
    <property type="evidence" value="ECO:0007669"/>
    <property type="project" value="InterPro"/>
</dbReference>
<dbReference type="Gene3D" id="3.30.360.10">
    <property type="entry name" value="Dihydrodipicolinate Reductase, domain 2"/>
    <property type="match status" value="1"/>
</dbReference>
<dbReference type="PANTHER" id="PTHR43818">
    <property type="entry name" value="BCDNA.GH03377"/>
    <property type="match status" value="1"/>
</dbReference>
<reference evidence="3 4" key="1">
    <citation type="submission" date="2016-10" db="EMBL/GenBank/DDBJ databases">
        <authorList>
            <person name="de Groot N.N."/>
        </authorList>
    </citation>
    <scope>NUCLEOTIDE SEQUENCE [LARGE SCALE GENOMIC DNA]</scope>
    <source>
        <strain evidence="3 4">DSM 26130</strain>
    </source>
</reference>
<evidence type="ECO:0000313" key="3">
    <source>
        <dbReference type="EMBL" id="SFC68498.1"/>
    </source>
</evidence>
<organism evidence="3 4">
    <name type="scientific">Spirosoma endophyticum</name>
    <dbReference type="NCBI Taxonomy" id="662367"/>
    <lineage>
        <taxon>Bacteria</taxon>
        <taxon>Pseudomonadati</taxon>
        <taxon>Bacteroidota</taxon>
        <taxon>Cytophagia</taxon>
        <taxon>Cytophagales</taxon>
        <taxon>Cytophagaceae</taxon>
        <taxon>Spirosoma</taxon>
    </lineage>
</organism>
<sequence>MHDSLAQPNRRTFLKQAAGLSAFYIVPRHVLGRGYLAPSDQISIGFIGLGKQSGGLRNQFLKNDARIMAICDVDQPKVTAFSEAVNKFYADKAEKTSYNGCLLYDDYRKLLNNKDVDAVVIATPDHWHSAIAIAAAKAGKDIYCEKPLSLTIQEGRDMVNATRKYKRVFQTGSMQRSWKEFRQAVELVRNGYIGQIKTVNVNVGGPPHDFDLTAEPIPAGLNWDAWLGPNVVERPYNNVLDPVLGASFWGKWRDIRDFGGGGMTDWGAHMFDIAQWGLDMDNSGPTELTPEQNGKGLVYRYANGVEMHHNPVDGPQFCQFIGTEGEAKVSRGNLTTTPDTLKDKVIGEGEKHGNQSAGVGQPVYFSDNHYKDFLDAIKSRKNPICDVEVGHRTASVCSLGNIAYQLGRPLRWNPGTEKFDNDAEANRLLTRPMRTKWTS</sequence>
<evidence type="ECO:0000313" key="4">
    <source>
        <dbReference type="Proteomes" id="UP000198598"/>
    </source>
</evidence>
<keyword evidence="4" id="KW-1185">Reference proteome</keyword>
<dbReference type="SUPFAM" id="SSF51735">
    <property type="entry name" value="NAD(P)-binding Rossmann-fold domains"/>
    <property type="match status" value="1"/>
</dbReference>
<dbReference type="InterPro" id="IPR050463">
    <property type="entry name" value="Gfo/Idh/MocA_oxidrdct_glycsds"/>
</dbReference>
<dbReference type="AlphaFoldDB" id="A0A1I1LBX1"/>